<comment type="caution">
    <text evidence="3">The sequence shown here is derived from an EMBL/GenBank/DDBJ whole genome shotgun (WGS) entry which is preliminary data.</text>
</comment>
<dbReference type="AlphaFoldDB" id="A0A4Q1SIA7"/>
<gene>
    <name evidence="3" type="ORF">ESZ00_03170</name>
</gene>
<dbReference type="PANTHER" id="PTHR12558">
    <property type="entry name" value="CELL DIVISION CYCLE 16,23,27"/>
    <property type="match status" value="1"/>
</dbReference>
<protein>
    <submittedName>
        <fullName evidence="3">Tetratricopeptide repeat protein</fullName>
    </submittedName>
</protein>
<dbReference type="InterPro" id="IPR019734">
    <property type="entry name" value="TPR_rpt"/>
</dbReference>
<feature type="repeat" description="TPR" evidence="1">
    <location>
        <begin position="534"/>
        <end position="567"/>
    </location>
</feature>
<dbReference type="EMBL" id="SDMK01000001">
    <property type="protein sequence ID" value="RXS96950.1"/>
    <property type="molecule type" value="Genomic_DNA"/>
</dbReference>
<dbReference type="PANTHER" id="PTHR12558:SF13">
    <property type="entry name" value="CELL DIVISION CYCLE PROTEIN 27 HOMOLOG"/>
    <property type="match status" value="1"/>
</dbReference>
<dbReference type="OrthoDB" id="9766710at2"/>
<accession>A0A4Q1SIA7</accession>
<dbReference type="SMART" id="SM00028">
    <property type="entry name" value="TPR"/>
    <property type="match status" value="13"/>
</dbReference>
<proteinExistence type="predicted"/>
<organism evidence="3 4">
    <name type="scientific">Silvibacterium dinghuense</name>
    <dbReference type="NCBI Taxonomy" id="1560006"/>
    <lineage>
        <taxon>Bacteria</taxon>
        <taxon>Pseudomonadati</taxon>
        <taxon>Acidobacteriota</taxon>
        <taxon>Terriglobia</taxon>
        <taxon>Terriglobales</taxon>
        <taxon>Acidobacteriaceae</taxon>
        <taxon>Silvibacterium</taxon>
    </lineage>
</organism>
<reference evidence="3 4" key="1">
    <citation type="journal article" date="2016" name="Int. J. Syst. Evol. Microbiol.">
        <title>Acidipila dinghuensis sp. nov., an acidobacterium isolated from forest soil.</title>
        <authorList>
            <person name="Jiang Y.W."/>
            <person name="Wang J."/>
            <person name="Chen M.H."/>
            <person name="Lv Y.Y."/>
            <person name="Qiu L.H."/>
        </authorList>
    </citation>
    <scope>NUCLEOTIDE SEQUENCE [LARGE SCALE GENOMIC DNA]</scope>
    <source>
        <strain evidence="3 4">DHOF10</strain>
    </source>
</reference>
<evidence type="ECO:0000256" key="2">
    <source>
        <dbReference type="SAM" id="SignalP"/>
    </source>
</evidence>
<dbReference type="Pfam" id="PF14559">
    <property type="entry name" value="TPR_19"/>
    <property type="match status" value="2"/>
</dbReference>
<dbReference type="SUPFAM" id="SSF48452">
    <property type="entry name" value="TPR-like"/>
    <property type="match status" value="3"/>
</dbReference>
<dbReference type="RefSeq" id="WP_129206731.1">
    <property type="nucleotide sequence ID" value="NZ_BMGU01000001.1"/>
</dbReference>
<name>A0A4Q1SIA7_9BACT</name>
<dbReference type="Proteomes" id="UP000290253">
    <property type="component" value="Unassembled WGS sequence"/>
</dbReference>
<feature type="signal peptide" evidence="2">
    <location>
        <begin position="1"/>
        <end position="31"/>
    </location>
</feature>
<feature type="chain" id="PRO_5020616946" evidence="2">
    <location>
        <begin position="32"/>
        <end position="708"/>
    </location>
</feature>
<sequence length="708" mass="78965">MTSKPQPRRLSLCHIATLTLAAFVSSSGAFAQTGTQTVPAVPQKTAAPDAAQQPDRAAAYYHYMLAHEYEELAMTTGRSEYATRAGEEYKLALNNDPTSKFLNNGLAELYYRTGRIRDAISAAQEQIKKDPKNLDAHKLLGNIYLRTLSDGQQNSASDEILKLAIDEYNTIVQLEPNSIEDHLLLGQLYSFAHDSVHAEQQFDAAQKIDPGSEDTALNLARLYTEQGDTKRAITILNQVPPDARTGKTEFLLGATYEHIKDDKNAIAAYQRAVDLDPDNLDAERALAKLLLANNQLDPALKAFQDIAAGDPSDPEAFLRISEIQRREGHYEDALASLKKAKALASDSIEISFQEGLLNDALGRYDEATKIFEKLASDSEHSTGQYSEPEKNNHALFLERLAIVYGEANQTDKAAATWQKLAELGTPFADQAYESEVDAYRDAHEYDKATQVARDALAKDPSNRARKLMLAGQLADNYHAEEGIDLAKSMLSKQPSDLEVYRALATMYTRLRRWKDAAQAIDDAEQLSTKPDDKLYIHFLRGVLYERQKEFVPAEAEFRQVLVIDPKNSMTLNYLGYMLADHDMKLDEALAMIQKAVELDPQNYAYLDSLGWANFKLGKYTQAEEQLRKAVERNSTDPTVHDHLGELYEKTGRLKLAASQWEESLSEYAHTLPADTDPGDVSKVQKRLDNARVRLAREGSAPVETTAKP</sequence>
<evidence type="ECO:0000256" key="1">
    <source>
        <dbReference type="PROSITE-ProRule" id="PRU00339"/>
    </source>
</evidence>
<evidence type="ECO:0000313" key="4">
    <source>
        <dbReference type="Proteomes" id="UP000290253"/>
    </source>
</evidence>
<feature type="repeat" description="TPR" evidence="1">
    <location>
        <begin position="246"/>
        <end position="279"/>
    </location>
</feature>
<dbReference type="InterPro" id="IPR011990">
    <property type="entry name" value="TPR-like_helical_dom_sf"/>
</dbReference>
<dbReference type="PROSITE" id="PS50005">
    <property type="entry name" value="TPR"/>
    <property type="match status" value="2"/>
</dbReference>
<dbReference type="Gene3D" id="1.25.40.10">
    <property type="entry name" value="Tetratricopeptide repeat domain"/>
    <property type="match status" value="4"/>
</dbReference>
<dbReference type="Pfam" id="PF13432">
    <property type="entry name" value="TPR_16"/>
    <property type="match status" value="4"/>
</dbReference>
<keyword evidence="1" id="KW-0802">TPR repeat</keyword>
<evidence type="ECO:0000313" key="3">
    <source>
        <dbReference type="EMBL" id="RXS96950.1"/>
    </source>
</evidence>
<keyword evidence="2" id="KW-0732">Signal</keyword>
<keyword evidence="4" id="KW-1185">Reference proteome</keyword>